<dbReference type="PANTHER" id="PTHR22776:SF25">
    <property type="entry name" value="CKLF-LIKE MARVEL TRANSMEMBRANE DOMAIN-CONTAINING PROTEIN 6"/>
    <property type="match status" value="1"/>
</dbReference>
<feature type="region of interest" description="Disordered" evidence="6">
    <location>
        <begin position="159"/>
        <end position="182"/>
    </location>
</feature>
<reference evidence="9 10" key="1">
    <citation type="submission" date="2024-06" db="EMBL/GenBank/DDBJ databases">
        <title>The draft genome of Grus japonensis, version 3.</title>
        <authorList>
            <person name="Nabeshima K."/>
            <person name="Suzuki S."/>
            <person name="Onuma M."/>
        </authorList>
    </citation>
    <scope>NUCLEOTIDE SEQUENCE [LARGE SCALE GENOMIC DNA]</scope>
    <source>
        <strain evidence="9 10">451A</strain>
    </source>
</reference>
<evidence type="ECO:0000256" key="6">
    <source>
        <dbReference type="SAM" id="MobiDB-lite"/>
    </source>
</evidence>
<organism evidence="9 10">
    <name type="scientific">Grus japonensis</name>
    <name type="common">Japanese crane</name>
    <name type="synonym">Red-crowned crane</name>
    <dbReference type="NCBI Taxonomy" id="30415"/>
    <lineage>
        <taxon>Eukaryota</taxon>
        <taxon>Metazoa</taxon>
        <taxon>Chordata</taxon>
        <taxon>Craniata</taxon>
        <taxon>Vertebrata</taxon>
        <taxon>Euteleostomi</taxon>
        <taxon>Archelosauria</taxon>
        <taxon>Archosauria</taxon>
        <taxon>Dinosauria</taxon>
        <taxon>Saurischia</taxon>
        <taxon>Theropoda</taxon>
        <taxon>Coelurosauria</taxon>
        <taxon>Aves</taxon>
        <taxon>Neognathae</taxon>
        <taxon>Neoaves</taxon>
        <taxon>Gruiformes</taxon>
        <taxon>Gruidae</taxon>
        <taxon>Grus</taxon>
    </lineage>
</organism>
<keyword evidence="2 5" id="KW-0812">Transmembrane</keyword>
<evidence type="ECO:0000256" key="2">
    <source>
        <dbReference type="ARBA" id="ARBA00022692"/>
    </source>
</evidence>
<dbReference type="InterPro" id="IPR050578">
    <property type="entry name" value="MARVEL-CKLF_proteins"/>
</dbReference>
<evidence type="ECO:0000313" key="9">
    <source>
        <dbReference type="EMBL" id="GAB0184367.1"/>
    </source>
</evidence>
<feature type="domain" description="MARVEL" evidence="8">
    <location>
        <begin position="35"/>
        <end position="155"/>
    </location>
</feature>
<feature type="compositionally biased region" description="Polar residues" evidence="6">
    <location>
        <begin position="165"/>
        <end position="182"/>
    </location>
</feature>
<dbReference type="PANTHER" id="PTHR22776">
    <property type="entry name" value="MARVEL-CONTAINING POTENTIAL LIPID RAFT-ASSOCIATED PROTEIN"/>
    <property type="match status" value="1"/>
</dbReference>
<dbReference type="PROSITE" id="PS51225">
    <property type="entry name" value="MARVEL"/>
    <property type="match status" value="1"/>
</dbReference>
<evidence type="ECO:0000256" key="7">
    <source>
        <dbReference type="SAM" id="Phobius"/>
    </source>
</evidence>
<evidence type="ECO:0000256" key="3">
    <source>
        <dbReference type="ARBA" id="ARBA00022989"/>
    </source>
</evidence>
<evidence type="ECO:0000256" key="5">
    <source>
        <dbReference type="PROSITE-ProRule" id="PRU00581"/>
    </source>
</evidence>
<keyword evidence="10" id="KW-1185">Reference proteome</keyword>
<proteinExistence type="predicted"/>
<feature type="transmembrane region" description="Helical" evidence="7">
    <location>
        <begin position="101"/>
        <end position="122"/>
    </location>
</feature>
<feature type="transmembrane region" description="Helical" evidence="7">
    <location>
        <begin position="63"/>
        <end position="89"/>
    </location>
</feature>
<dbReference type="InterPro" id="IPR008253">
    <property type="entry name" value="Marvel"/>
</dbReference>
<keyword evidence="4 5" id="KW-0472">Membrane</keyword>
<feature type="transmembrane region" description="Helical" evidence="7">
    <location>
        <begin position="134"/>
        <end position="152"/>
    </location>
</feature>
<evidence type="ECO:0000313" key="10">
    <source>
        <dbReference type="Proteomes" id="UP001623348"/>
    </source>
</evidence>
<gene>
    <name evidence="9" type="ORF">GRJ2_000902000</name>
</gene>
<name>A0ABC9WH50_GRUJA</name>
<dbReference type="AlphaFoldDB" id="A0ABC9WH50"/>
<evidence type="ECO:0000256" key="1">
    <source>
        <dbReference type="ARBA" id="ARBA00004141"/>
    </source>
</evidence>
<evidence type="ECO:0000259" key="8">
    <source>
        <dbReference type="PROSITE" id="PS51225"/>
    </source>
</evidence>
<sequence>MENGSVYNETTEPQVKSPRRPFGCTLRHLWGWRLPTKALQAILSLLAVICEEVVEDCIKCSGLYFFEFTSCSAFLLSLLILCVYCTDVYETCGEDKVQRVNFWAMPTTGAFFLLASIVLAATSAESAVEKAACTFGFLASAAFLSETMIEYFHSRKQNVNRRSENPGSTQCATEDQPLNKQS</sequence>
<dbReference type="GO" id="GO:0016020">
    <property type="term" value="C:membrane"/>
    <property type="evidence" value="ECO:0007669"/>
    <property type="project" value="UniProtKB-SubCell"/>
</dbReference>
<dbReference type="Proteomes" id="UP001623348">
    <property type="component" value="Unassembled WGS sequence"/>
</dbReference>
<comment type="subcellular location">
    <subcellularLocation>
        <location evidence="1">Membrane</location>
        <topology evidence="1">Multi-pass membrane protein</topology>
    </subcellularLocation>
</comment>
<dbReference type="EMBL" id="BAAFJT010000002">
    <property type="protein sequence ID" value="GAB0184367.1"/>
    <property type="molecule type" value="Genomic_DNA"/>
</dbReference>
<accession>A0ABC9WH50</accession>
<keyword evidence="3 7" id="KW-1133">Transmembrane helix</keyword>
<evidence type="ECO:0000256" key="4">
    <source>
        <dbReference type="ARBA" id="ARBA00023136"/>
    </source>
</evidence>
<protein>
    <submittedName>
        <fullName evidence="9">CKLF-like MARVEL transmembrane domain-containing protein 6</fullName>
    </submittedName>
</protein>
<comment type="caution">
    <text evidence="9">The sequence shown here is derived from an EMBL/GenBank/DDBJ whole genome shotgun (WGS) entry which is preliminary data.</text>
</comment>